<feature type="region of interest" description="Disordered" evidence="3">
    <location>
        <begin position="292"/>
        <end position="372"/>
    </location>
</feature>
<protein>
    <submittedName>
        <fullName evidence="5">Cilia and flagella associated protein 100</fullName>
    </submittedName>
</protein>
<dbReference type="InterPro" id="IPR051147">
    <property type="entry name" value="CFAP_domain-containing"/>
</dbReference>
<organism evidence="5 6">
    <name type="scientific">Erpetoichthys calabaricus</name>
    <name type="common">Rope fish</name>
    <name type="synonym">Calamoichthys calabaricus</name>
    <dbReference type="NCBI Taxonomy" id="27687"/>
    <lineage>
        <taxon>Eukaryota</taxon>
        <taxon>Metazoa</taxon>
        <taxon>Chordata</taxon>
        <taxon>Craniata</taxon>
        <taxon>Vertebrata</taxon>
        <taxon>Euteleostomi</taxon>
        <taxon>Actinopterygii</taxon>
        <taxon>Polypteriformes</taxon>
        <taxon>Polypteridae</taxon>
        <taxon>Erpetoichthys</taxon>
    </lineage>
</organism>
<keyword evidence="6" id="KW-1185">Reference proteome</keyword>
<dbReference type="AlphaFoldDB" id="A0A8C4TKZ1"/>
<dbReference type="PANTHER" id="PTHR21683">
    <property type="entry name" value="COILED-COIL DOMAIN-CONTAINING PROTEIN 42 LIKE-2-LIKE-RELATED"/>
    <property type="match status" value="1"/>
</dbReference>
<reference evidence="5" key="2">
    <citation type="submission" date="2025-08" db="UniProtKB">
        <authorList>
            <consortium name="Ensembl"/>
        </authorList>
    </citation>
    <scope>IDENTIFICATION</scope>
</reference>
<feature type="compositionally biased region" description="Polar residues" evidence="3">
    <location>
        <begin position="340"/>
        <end position="356"/>
    </location>
</feature>
<dbReference type="GeneTree" id="ENSGT00940000153110"/>
<dbReference type="GO" id="GO:0005856">
    <property type="term" value="C:cytoskeleton"/>
    <property type="evidence" value="ECO:0007669"/>
    <property type="project" value="UniProtKB-ARBA"/>
</dbReference>
<dbReference type="PANTHER" id="PTHR21683:SF3">
    <property type="entry name" value="CILIA AND FLAGELLA ASSOCIATED PROTEIN 100"/>
    <property type="match status" value="1"/>
</dbReference>
<evidence type="ECO:0000313" key="6">
    <source>
        <dbReference type="Proteomes" id="UP000694620"/>
    </source>
</evidence>
<evidence type="ECO:0000259" key="4">
    <source>
        <dbReference type="Pfam" id="PF13863"/>
    </source>
</evidence>
<dbReference type="InterPro" id="IPR025252">
    <property type="entry name" value="DUF4200"/>
</dbReference>
<feature type="domain" description="DUF4200" evidence="4">
    <location>
        <begin position="161"/>
        <end position="279"/>
    </location>
</feature>
<keyword evidence="1 2" id="KW-0175">Coiled coil</keyword>
<feature type="compositionally biased region" description="Basic and acidic residues" evidence="3">
    <location>
        <begin position="292"/>
        <end position="310"/>
    </location>
</feature>
<evidence type="ECO:0000256" key="3">
    <source>
        <dbReference type="SAM" id="MobiDB-lite"/>
    </source>
</evidence>
<dbReference type="Ensembl" id="ENSECRT00000033473.1">
    <property type="protein sequence ID" value="ENSECRP00000032750.1"/>
    <property type="gene ID" value="ENSECRG00000022186.1"/>
</dbReference>
<feature type="region of interest" description="Disordered" evidence="3">
    <location>
        <begin position="559"/>
        <end position="579"/>
    </location>
</feature>
<reference evidence="5" key="3">
    <citation type="submission" date="2025-09" db="UniProtKB">
        <authorList>
            <consortium name="Ensembl"/>
        </authorList>
    </citation>
    <scope>IDENTIFICATION</scope>
</reference>
<proteinExistence type="predicted"/>
<evidence type="ECO:0000313" key="5">
    <source>
        <dbReference type="Ensembl" id="ENSECRP00000032750.1"/>
    </source>
</evidence>
<name>A0A8C4TKZ1_ERPCA</name>
<evidence type="ECO:0000256" key="1">
    <source>
        <dbReference type="ARBA" id="ARBA00023054"/>
    </source>
</evidence>
<evidence type="ECO:0000256" key="2">
    <source>
        <dbReference type="SAM" id="Coils"/>
    </source>
</evidence>
<sequence length="605" mass="69875">MSSPSVIHSSASRETTGSVKQSRLRTTSLHSAPLSSLTSVKLEAETKSVISEGEEGDLPTSKNPFKIPRDCDIFQLREKEKERKKLEHEQNKKLKIHEKITYTGRVNAKRAAIRELVSGEENGAATDEAEDETAAAVKDDTSWKLAMTKDRYVEKESINEYIAKKREMFLLQYSLAVKRDEMRKLDEVAMLEEQKLEKAEQFLENDAAMFDEFLKENDRNSVEAIKNAEMETKFKLEKVSEIKRISAKIVGIKSEISKHEEILKDYKMYKHFLIKMSPKEWQQKYLEKQKESKKAKVAVKKEQKVEEGKKSASSASAKRADGRTPPSGKESVSFRDTRNSSRSSQKALSGRKQSMKTSEKEDNQAISSDSDEEVELYFQDPQELLDILAELEEQNLSHIQNSQETEETLEEFKQIVTSTQNSMDKEIMALENQITELNKAIEQEKEKAAELELKSRVFSFGQYKPEDQEEMLNNLNAQVEEVYRTCIGDNDANLSTLLMLTSIETRLEELFESLETMPQERVDAVAKSKEKERRLKFREEKLKLQKQHQEERVRKALERAQADIKKPSGRKLIYRSQPPALKQEENDNQIFADKEKEEQNFFFSF</sequence>
<accession>A0A8C4TKZ1</accession>
<dbReference type="Proteomes" id="UP000694620">
    <property type="component" value="Chromosome 18"/>
</dbReference>
<feature type="compositionally biased region" description="Polar residues" evidence="3">
    <location>
        <begin position="1"/>
        <end position="39"/>
    </location>
</feature>
<gene>
    <name evidence="5" type="primary">CFAP100</name>
</gene>
<reference evidence="5" key="1">
    <citation type="submission" date="2021-06" db="EMBL/GenBank/DDBJ databases">
        <authorList>
            <consortium name="Wellcome Sanger Institute Data Sharing"/>
        </authorList>
    </citation>
    <scope>NUCLEOTIDE SEQUENCE [LARGE SCALE GENOMIC DNA]</scope>
</reference>
<dbReference type="Pfam" id="PF13863">
    <property type="entry name" value="DUF4200"/>
    <property type="match status" value="1"/>
</dbReference>
<feature type="coiled-coil region" evidence="2">
    <location>
        <begin position="388"/>
        <end position="454"/>
    </location>
</feature>
<feature type="region of interest" description="Disordered" evidence="3">
    <location>
        <begin position="1"/>
        <end position="42"/>
    </location>
</feature>